<dbReference type="PANTHER" id="PTHR45947">
    <property type="entry name" value="SULFOQUINOVOSYL TRANSFERASE SQD2"/>
    <property type="match status" value="1"/>
</dbReference>
<comment type="caution">
    <text evidence="4">The sequence shown here is derived from an EMBL/GenBank/DDBJ whole genome shotgun (WGS) entry which is preliminary data.</text>
</comment>
<dbReference type="RefSeq" id="WP_301220492.1">
    <property type="nucleotide sequence ID" value="NZ_JAROCB010000005.1"/>
</dbReference>
<protein>
    <recommendedName>
        <fullName evidence="1">D-inositol 3-phosphate glycosyltransferase</fullName>
    </recommendedName>
</protein>
<reference evidence="4" key="1">
    <citation type="submission" date="2023-03" db="EMBL/GenBank/DDBJ databases">
        <title>MT1 and MT2 Draft Genomes of Novel Species.</title>
        <authorList>
            <person name="Venkateswaran K."/>
        </authorList>
    </citation>
    <scope>NUCLEOTIDE SEQUENCE</scope>
    <source>
        <strain evidence="4">F6_8S_P_1A</strain>
    </source>
</reference>
<evidence type="ECO:0000256" key="1">
    <source>
        <dbReference type="ARBA" id="ARBA00021292"/>
    </source>
</evidence>
<organism evidence="4 5">
    <name type="scientific">Leifsonia virtsii</name>
    <dbReference type="NCBI Taxonomy" id="3035915"/>
    <lineage>
        <taxon>Bacteria</taxon>
        <taxon>Bacillati</taxon>
        <taxon>Actinomycetota</taxon>
        <taxon>Actinomycetes</taxon>
        <taxon>Micrococcales</taxon>
        <taxon>Microbacteriaceae</taxon>
        <taxon>Leifsonia</taxon>
    </lineage>
</organism>
<dbReference type="PANTHER" id="PTHR45947:SF3">
    <property type="entry name" value="SULFOQUINOVOSYL TRANSFERASE SQD2"/>
    <property type="match status" value="1"/>
</dbReference>
<dbReference type="InterPro" id="IPR050194">
    <property type="entry name" value="Glycosyltransferase_grp1"/>
</dbReference>
<accession>A0ABT8J3D1</accession>
<dbReference type="Proteomes" id="UP001174210">
    <property type="component" value="Unassembled WGS sequence"/>
</dbReference>
<dbReference type="InterPro" id="IPR001296">
    <property type="entry name" value="Glyco_trans_1"/>
</dbReference>
<evidence type="ECO:0000313" key="5">
    <source>
        <dbReference type="Proteomes" id="UP001174210"/>
    </source>
</evidence>
<gene>
    <name evidence="4" type="ORF">P5G59_18490</name>
</gene>
<dbReference type="CDD" id="cd03801">
    <property type="entry name" value="GT4_PimA-like"/>
    <property type="match status" value="1"/>
</dbReference>
<proteinExistence type="predicted"/>
<keyword evidence="5" id="KW-1185">Reference proteome</keyword>
<keyword evidence="2" id="KW-0808">Transferase</keyword>
<evidence type="ECO:0000259" key="3">
    <source>
        <dbReference type="Pfam" id="PF00534"/>
    </source>
</evidence>
<sequence length="354" mass="36010">MSGRPVVVFAVPDGIDDPARVSGGNVYDRRLAESLRPDGWEVRLLPVTDAPAALETALAGVSDGALVLVDGLLVQREPAALPAQSGRLRFVVLAHMPPPEDGPGVREAFRSARRIVATSAWTRSELIAQDAAEPARIVVAHPGTDAAPASRPSAAGGRLLCVGVVAPHKGQDVLVAALAAARDVPGWTCTIAGSTATEPGFVAELHAAVAAEGLGDRIRFAGVLTGSGLGDAYAGADLLVGPSRSESYGMAVAEALARGIPVVASAVGGIPEAIAGGRGAVTVPPGDAWALERVLRRWWASAEWRAELATAARDARASRPGWADTAATVGRALREVAAEAPAAHPGPVGTAARS</sequence>
<evidence type="ECO:0000256" key="2">
    <source>
        <dbReference type="ARBA" id="ARBA00022679"/>
    </source>
</evidence>
<evidence type="ECO:0000313" key="4">
    <source>
        <dbReference type="EMBL" id="MDN4599146.1"/>
    </source>
</evidence>
<dbReference type="EMBL" id="JAROCB010000005">
    <property type="protein sequence ID" value="MDN4599146.1"/>
    <property type="molecule type" value="Genomic_DNA"/>
</dbReference>
<dbReference type="Gene3D" id="3.40.50.2000">
    <property type="entry name" value="Glycogen Phosphorylase B"/>
    <property type="match status" value="2"/>
</dbReference>
<feature type="domain" description="Glycosyl transferase family 1" evidence="3">
    <location>
        <begin position="159"/>
        <end position="313"/>
    </location>
</feature>
<dbReference type="Pfam" id="PF00534">
    <property type="entry name" value="Glycos_transf_1"/>
    <property type="match status" value="1"/>
</dbReference>
<dbReference type="SUPFAM" id="SSF53756">
    <property type="entry name" value="UDP-Glycosyltransferase/glycogen phosphorylase"/>
    <property type="match status" value="1"/>
</dbReference>
<name>A0ABT8J3D1_9MICO</name>